<dbReference type="Proteomes" id="UP000604481">
    <property type="component" value="Unassembled WGS sequence"/>
</dbReference>
<evidence type="ECO:0000256" key="2">
    <source>
        <dbReference type="ARBA" id="ARBA00023015"/>
    </source>
</evidence>
<evidence type="ECO:0000313" key="7">
    <source>
        <dbReference type="Proteomes" id="UP000604481"/>
    </source>
</evidence>
<dbReference type="NCBIfam" id="NF002964">
    <property type="entry name" value="PRK03635.1"/>
    <property type="match status" value="1"/>
</dbReference>
<keyword evidence="4" id="KW-0804">Transcription</keyword>
<dbReference type="InterPro" id="IPR005119">
    <property type="entry name" value="LysR_subst-bd"/>
</dbReference>
<evidence type="ECO:0000313" key="6">
    <source>
        <dbReference type="EMBL" id="MBE9609318.1"/>
    </source>
</evidence>
<name>A0A8J7FH27_9NEIS</name>
<proteinExistence type="inferred from homology"/>
<keyword evidence="7" id="KW-1185">Reference proteome</keyword>
<evidence type="ECO:0000256" key="4">
    <source>
        <dbReference type="ARBA" id="ARBA00023163"/>
    </source>
</evidence>
<dbReference type="NCBIfam" id="TIGR03298">
    <property type="entry name" value="argP"/>
    <property type="match status" value="1"/>
</dbReference>
<dbReference type="Gene3D" id="3.40.190.290">
    <property type="match status" value="1"/>
</dbReference>
<dbReference type="Gene3D" id="1.10.10.10">
    <property type="entry name" value="Winged helix-like DNA-binding domain superfamily/Winged helix DNA-binding domain"/>
    <property type="match status" value="1"/>
</dbReference>
<evidence type="ECO:0000256" key="3">
    <source>
        <dbReference type="ARBA" id="ARBA00023125"/>
    </source>
</evidence>
<dbReference type="SUPFAM" id="SSF53850">
    <property type="entry name" value="Periplasmic binding protein-like II"/>
    <property type="match status" value="1"/>
</dbReference>
<dbReference type="Pfam" id="PF03466">
    <property type="entry name" value="LysR_substrate"/>
    <property type="match status" value="1"/>
</dbReference>
<comment type="caution">
    <text evidence="6">The sequence shown here is derived from an EMBL/GenBank/DDBJ whole genome shotgun (WGS) entry which is preliminary data.</text>
</comment>
<evidence type="ECO:0000256" key="1">
    <source>
        <dbReference type="ARBA" id="ARBA00009437"/>
    </source>
</evidence>
<gene>
    <name evidence="6" type="ORF">INR99_08145</name>
</gene>
<dbReference type="Pfam" id="PF00126">
    <property type="entry name" value="HTH_1"/>
    <property type="match status" value="1"/>
</dbReference>
<dbReference type="InterPro" id="IPR000847">
    <property type="entry name" value="LysR_HTH_N"/>
</dbReference>
<dbReference type="InterPro" id="IPR036388">
    <property type="entry name" value="WH-like_DNA-bd_sf"/>
</dbReference>
<dbReference type="InterPro" id="IPR050176">
    <property type="entry name" value="LTTR"/>
</dbReference>
<evidence type="ECO:0000259" key="5">
    <source>
        <dbReference type="PROSITE" id="PS50931"/>
    </source>
</evidence>
<organism evidence="6 7">
    <name type="scientific">Chitinilyticum piscinae</name>
    <dbReference type="NCBI Taxonomy" id="2866724"/>
    <lineage>
        <taxon>Bacteria</taxon>
        <taxon>Pseudomonadati</taxon>
        <taxon>Pseudomonadota</taxon>
        <taxon>Betaproteobacteria</taxon>
        <taxon>Neisseriales</taxon>
        <taxon>Chitinibacteraceae</taxon>
        <taxon>Chitinilyticum</taxon>
    </lineage>
</organism>
<protein>
    <submittedName>
        <fullName evidence="6">LysR family transcriptional regulator ArgP</fullName>
    </submittedName>
</protein>
<reference evidence="6 7" key="1">
    <citation type="submission" date="2020-10" db="EMBL/GenBank/DDBJ databases">
        <title>The genome sequence of Chitinilyticum litopenaei 4Y14.</title>
        <authorList>
            <person name="Liu Y."/>
        </authorList>
    </citation>
    <scope>NUCLEOTIDE SEQUENCE [LARGE SCALE GENOMIC DNA]</scope>
    <source>
        <strain evidence="6 7">4Y14</strain>
    </source>
</reference>
<dbReference type="PRINTS" id="PR00039">
    <property type="entry name" value="HTHLYSR"/>
</dbReference>
<dbReference type="GO" id="GO:0003700">
    <property type="term" value="F:DNA-binding transcription factor activity"/>
    <property type="evidence" value="ECO:0007669"/>
    <property type="project" value="InterPro"/>
</dbReference>
<dbReference type="RefSeq" id="WP_194115849.1">
    <property type="nucleotide sequence ID" value="NZ_JADFUA010000004.1"/>
</dbReference>
<dbReference type="PANTHER" id="PTHR30579">
    <property type="entry name" value="TRANSCRIPTIONAL REGULATOR"/>
    <property type="match status" value="1"/>
</dbReference>
<dbReference type="PROSITE" id="PS50931">
    <property type="entry name" value="HTH_LYSR"/>
    <property type="match status" value="1"/>
</dbReference>
<dbReference type="SUPFAM" id="SSF46785">
    <property type="entry name" value="Winged helix' DNA-binding domain"/>
    <property type="match status" value="1"/>
</dbReference>
<dbReference type="PANTHER" id="PTHR30579:SF2">
    <property type="entry name" value="HTH-TYPE TRANSCRIPTIONAL REGULATOR ARGP"/>
    <property type="match status" value="1"/>
</dbReference>
<dbReference type="InterPro" id="IPR017685">
    <property type="entry name" value="ArgP"/>
</dbReference>
<keyword evidence="3" id="KW-0238">DNA-binding</keyword>
<dbReference type="EMBL" id="JADFUA010000004">
    <property type="protein sequence ID" value="MBE9609318.1"/>
    <property type="molecule type" value="Genomic_DNA"/>
</dbReference>
<dbReference type="AlphaFoldDB" id="A0A8J7FH27"/>
<accession>A0A8J7FH27</accession>
<feature type="domain" description="HTH lysR-type" evidence="5">
    <location>
        <begin position="2"/>
        <end position="58"/>
    </location>
</feature>
<keyword evidence="2" id="KW-0805">Transcription regulation</keyword>
<dbReference type="GO" id="GO:0003677">
    <property type="term" value="F:DNA binding"/>
    <property type="evidence" value="ECO:0007669"/>
    <property type="project" value="UniProtKB-KW"/>
</dbReference>
<dbReference type="NCBIfam" id="NF009888">
    <property type="entry name" value="PRK13348.1"/>
    <property type="match status" value="1"/>
</dbReference>
<dbReference type="InterPro" id="IPR036390">
    <property type="entry name" value="WH_DNA-bd_sf"/>
</dbReference>
<sequence>MLDYKLLEALDAVVTAGSFDGAARRLHLTQSAISQRIRQLEERSGTVLLVRDTPVRPTVAGQKLLAHVRQVRLLEAELQQDVDGTMEDWLTLRIGVNADSLALGLLGALAPVLQAERILLDCVVADEAQTLDQLRLGEVSGCIGTQPNEIAGCGVIPLGSIDYVLVATPAFAAEFFSGGLGEAALSDAPAAVFGQQDSIHRRWLREQHGLQHGDYPCHVIPDSTALFGAVCAGLAYGLVPRPQADALLNAGALQQLPLPAMPVALYWHHWRRQTAAERKLAEAVRGFTTGLCG</sequence>
<comment type="similarity">
    <text evidence="1">Belongs to the LysR transcriptional regulatory family.</text>
</comment>